<dbReference type="SUPFAM" id="SSF53254">
    <property type="entry name" value="Phosphoglycerate mutase-like"/>
    <property type="match status" value="1"/>
</dbReference>
<evidence type="ECO:0000313" key="2">
    <source>
        <dbReference type="Proteomes" id="UP000287502"/>
    </source>
</evidence>
<dbReference type="KEGG" id="gtl:EP073_10870"/>
<dbReference type="Pfam" id="PF00300">
    <property type="entry name" value="His_Phos_1"/>
    <property type="match status" value="1"/>
</dbReference>
<dbReference type="EMBL" id="CP035108">
    <property type="protein sequence ID" value="QAR33885.1"/>
    <property type="molecule type" value="Genomic_DNA"/>
</dbReference>
<dbReference type="InterPro" id="IPR029033">
    <property type="entry name" value="His_PPase_superfam"/>
</dbReference>
<dbReference type="Gene3D" id="3.40.50.1240">
    <property type="entry name" value="Phosphoglycerate mutase-like"/>
    <property type="match status" value="1"/>
</dbReference>
<evidence type="ECO:0000313" key="1">
    <source>
        <dbReference type="EMBL" id="QAR33885.1"/>
    </source>
</evidence>
<dbReference type="InterPro" id="IPR013078">
    <property type="entry name" value="His_Pase_superF_clade-1"/>
</dbReference>
<dbReference type="Proteomes" id="UP000287502">
    <property type="component" value="Chromosome"/>
</dbReference>
<name>A0A3R5X3X2_9BACT</name>
<sequence>MEKTGGKSLFNVRINQVNVMRQYFIRHAHAQERHEWEEDDMLRPLTAEGKRRMELAARRYFSMYPAPYHVVTSEAVRAMQTAEIVCGVTKGELVREPLLNPGADIACWLEAVKKLPGNTTTAFVGHEPDMTDFLSFYMAGSSMEIVLKKGSICHLENRHLVNLVQQKLLTD</sequence>
<evidence type="ECO:0008006" key="3">
    <source>
        <dbReference type="Google" id="ProtNLM"/>
    </source>
</evidence>
<dbReference type="OrthoDB" id="9810154at2"/>
<proteinExistence type="predicted"/>
<dbReference type="CDD" id="cd07067">
    <property type="entry name" value="HP_PGM_like"/>
    <property type="match status" value="1"/>
</dbReference>
<dbReference type="AlphaFoldDB" id="A0A3R5X3X2"/>
<protein>
    <recommendedName>
        <fullName evidence="3">Phosphohistidine phosphatase SixA</fullName>
    </recommendedName>
</protein>
<gene>
    <name evidence="1" type="ORF">EP073_10870</name>
</gene>
<keyword evidence="2" id="KW-1185">Reference proteome</keyword>
<organism evidence="1 2">
    <name type="scientific">Geovibrio thiophilus</name>
    <dbReference type="NCBI Taxonomy" id="139438"/>
    <lineage>
        <taxon>Bacteria</taxon>
        <taxon>Pseudomonadati</taxon>
        <taxon>Deferribacterota</taxon>
        <taxon>Deferribacteres</taxon>
        <taxon>Deferribacterales</taxon>
        <taxon>Geovibrionaceae</taxon>
        <taxon>Geovibrio</taxon>
    </lineage>
</organism>
<accession>A0A3R5X3X2</accession>
<reference evidence="1 2" key="1">
    <citation type="submission" date="2019-01" db="EMBL/GenBank/DDBJ databases">
        <title>Geovibrio thiophilus DSM 11263, complete genome.</title>
        <authorList>
            <person name="Spring S."/>
            <person name="Bunk B."/>
            <person name="Sproer C."/>
        </authorList>
    </citation>
    <scope>NUCLEOTIDE SEQUENCE [LARGE SCALE GENOMIC DNA]</scope>
    <source>
        <strain evidence="1 2">DSM 11263</strain>
    </source>
</reference>